<proteinExistence type="predicted"/>
<accession>A0ABY6Q6S6</accession>
<dbReference type="InterPro" id="IPR029033">
    <property type="entry name" value="His_PPase_superfam"/>
</dbReference>
<dbReference type="Proteomes" id="UP001317963">
    <property type="component" value="Chromosome"/>
</dbReference>
<keyword evidence="2" id="KW-1185">Reference proteome</keyword>
<dbReference type="EMBL" id="CP036501">
    <property type="protein sequence ID" value="UZP74989.1"/>
    <property type="molecule type" value="Genomic_DNA"/>
</dbReference>
<reference evidence="1 2" key="1">
    <citation type="submission" date="2019-02" db="EMBL/GenBank/DDBJ databases">
        <title>Halieaceae_genomes.</title>
        <authorList>
            <person name="Li S.-H."/>
        </authorList>
    </citation>
    <scope>NUCLEOTIDE SEQUENCE [LARGE SCALE GENOMIC DNA]</scope>
    <source>
        <strain evidence="1 2">JH123</strain>
    </source>
</reference>
<dbReference type="SUPFAM" id="SSF53254">
    <property type="entry name" value="Phosphoglycerate mutase-like"/>
    <property type="match status" value="1"/>
</dbReference>
<evidence type="ECO:0000313" key="1">
    <source>
        <dbReference type="EMBL" id="UZP74989.1"/>
    </source>
</evidence>
<protein>
    <recommendedName>
        <fullName evidence="3">Histidine phosphatase family protein</fullName>
    </recommendedName>
</protein>
<organism evidence="1 2">
    <name type="scientific">Candidatus Paraluminiphilus aquimaris</name>
    <dbReference type="NCBI Taxonomy" id="2518994"/>
    <lineage>
        <taxon>Bacteria</taxon>
        <taxon>Pseudomonadati</taxon>
        <taxon>Pseudomonadota</taxon>
        <taxon>Gammaproteobacteria</taxon>
        <taxon>Cellvibrionales</taxon>
        <taxon>Halieaceae</taxon>
        <taxon>Candidatus Paraluminiphilus</taxon>
    </lineage>
</organism>
<evidence type="ECO:0000313" key="2">
    <source>
        <dbReference type="Proteomes" id="UP001317963"/>
    </source>
</evidence>
<dbReference type="RefSeq" id="WP_279241457.1">
    <property type="nucleotide sequence ID" value="NZ_CP036501.1"/>
</dbReference>
<name>A0ABY6Q6S6_9GAMM</name>
<sequence length="157" mass="17380">MLVTLWRHGEAGQAASDAARELTVRGGEHVGMTVKSYKDWCQNTKVELPSYCAHSPLTRTCQTASILDAHLCFETLVSHDQLAPGQRSYSQGRFLEADVAHQLIVGHQPYLSELINVWCDTAQYHGLSTSGVAIIRLLMPSRGGGELLYYEPEGFLF</sequence>
<dbReference type="Gene3D" id="3.40.50.1240">
    <property type="entry name" value="Phosphoglycerate mutase-like"/>
    <property type="match status" value="1"/>
</dbReference>
<gene>
    <name evidence="1" type="ORF">E0F26_09690</name>
</gene>
<evidence type="ECO:0008006" key="3">
    <source>
        <dbReference type="Google" id="ProtNLM"/>
    </source>
</evidence>